<dbReference type="Proteomes" id="UP000030753">
    <property type="component" value="Unassembled WGS sequence"/>
</dbReference>
<proteinExistence type="predicted"/>
<dbReference type="HOGENOM" id="CLU_2038133_0_0_1"/>
<reference evidence="1 2" key="1">
    <citation type="submission" date="2011-06" db="EMBL/GenBank/DDBJ databases">
        <title>The Genome Sequence of Fusarium oxysporum FOSC 3-a.</title>
        <authorList>
            <consortium name="The Broad Institute Genome Sequencing Platform"/>
            <person name="Ma L.-J."/>
            <person name="Gale L.R."/>
            <person name="Schwartz D.C."/>
            <person name="Zhou S."/>
            <person name="Corby-Kistler H."/>
            <person name="Young S.K."/>
            <person name="Zeng Q."/>
            <person name="Gargeya S."/>
            <person name="Fitzgerald M."/>
            <person name="Haas B."/>
            <person name="Abouelleil A."/>
            <person name="Alvarado L."/>
            <person name="Arachchi H.M."/>
            <person name="Berlin A."/>
            <person name="Brown A."/>
            <person name="Chapman S.B."/>
            <person name="Chen Z."/>
            <person name="Dunbar C."/>
            <person name="Freedman E."/>
            <person name="Gearin G."/>
            <person name="Gellesch M."/>
            <person name="Goldberg J."/>
            <person name="Griggs A."/>
            <person name="Gujja S."/>
            <person name="Heiman D."/>
            <person name="Howarth C."/>
            <person name="Larson L."/>
            <person name="Lui A."/>
            <person name="MacDonald P.J.P."/>
            <person name="Mehta T."/>
            <person name="Montmayeur A."/>
            <person name="Murphy C."/>
            <person name="Neiman D."/>
            <person name="Pearson M."/>
            <person name="Priest M."/>
            <person name="Roberts A."/>
            <person name="Saif S."/>
            <person name="Shea T."/>
            <person name="Shenoy N."/>
            <person name="Sisk P."/>
            <person name="Stolte C."/>
            <person name="Sykes S."/>
            <person name="Wortman J."/>
            <person name="Nusbaum C."/>
            <person name="Birren B."/>
        </authorList>
    </citation>
    <scope>NUCLEOTIDE SEQUENCE [LARGE SCALE GENOMIC DNA]</scope>
    <source>
        <strain evidence="2">FOSC 3-a</strain>
    </source>
</reference>
<dbReference type="AlphaFoldDB" id="W9J6U2"/>
<organism evidence="1 2">
    <name type="scientific">Fusarium oxysporum NRRL 32931</name>
    <dbReference type="NCBI Taxonomy" id="660029"/>
    <lineage>
        <taxon>Eukaryota</taxon>
        <taxon>Fungi</taxon>
        <taxon>Dikarya</taxon>
        <taxon>Ascomycota</taxon>
        <taxon>Pezizomycotina</taxon>
        <taxon>Sordariomycetes</taxon>
        <taxon>Hypocreomycetidae</taxon>
        <taxon>Hypocreales</taxon>
        <taxon>Nectriaceae</taxon>
        <taxon>Fusarium</taxon>
        <taxon>Fusarium oxysporum species complex</taxon>
    </lineage>
</organism>
<accession>W9J6U2</accession>
<name>W9J6U2_FUSOX</name>
<evidence type="ECO:0000313" key="1">
    <source>
        <dbReference type="EMBL" id="EWZ02909.1"/>
    </source>
</evidence>
<protein>
    <submittedName>
        <fullName evidence="1">Uncharacterized protein</fullName>
    </submittedName>
</protein>
<sequence>MATDACFTLQNRIHASVSKVPKIFAFHMDELATFGFLLDGLAYHVVDIAYFFMNLTDKLTPSQQKLGEKMADLIDFILVETLRVNMAKAGSIWFMGQAVSGLLKRRVRTNWLEDMKEWIGF</sequence>
<dbReference type="EMBL" id="JH717839">
    <property type="protein sequence ID" value="EWZ02909.1"/>
    <property type="molecule type" value="Genomic_DNA"/>
</dbReference>
<evidence type="ECO:0000313" key="2">
    <source>
        <dbReference type="Proteomes" id="UP000030753"/>
    </source>
</evidence>
<gene>
    <name evidence="1" type="ORF">FOYG_02119</name>
</gene>